<comment type="catalytic activity">
    <reaction evidence="7">
        <text>L-threonyl-[protein] + ATP = O-phospho-L-threonyl-[protein] + ADP + H(+)</text>
        <dbReference type="Rhea" id="RHEA:46608"/>
        <dbReference type="Rhea" id="RHEA-COMP:11060"/>
        <dbReference type="Rhea" id="RHEA-COMP:11605"/>
        <dbReference type="ChEBI" id="CHEBI:15378"/>
        <dbReference type="ChEBI" id="CHEBI:30013"/>
        <dbReference type="ChEBI" id="CHEBI:30616"/>
        <dbReference type="ChEBI" id="CHEBI:61977"/>
        <dbReference type="ChEBI" id="CHEBI:456216"/>
        <dbReference type="EC" id="2.7.11.1"/>
    </reaction>
</comment>
<dbReference type="PROSITE" id="PS00107">
    <property type="entry name" value="PROTEIN_KINASE_ATP"/>
    <property type="match status" value="1"/>
</dbReference>
<reference evidence="12 13" key="1">
    <citation type="submission" date="2016-03" db="EMBL/GenBank/DDBJ databases">
        <title>Fine-scale spatial genetic structure of a fungal parasite of coffee scale insects.</title>
        <authorList>
            <person name="Jackson D."/>
            <person name="Zemenick K.A."/>
            <person name="Malloure B."/>
            <person name="Quandt C.A."/>
            <person name="James T.Y."/>
        </authorList>
    </citation>
    <scope>NUCLEOTIDE SEQUENCE [LARGE SCALE GENOMIC DNA]</scope>
    <source>
        <strain evidence="12 13">UM487</strain>
    </source>
</reference>
<feature type="domain" description="Protein kinase" evidence="11">
    <location>
        <begin position="77"/>
        <end position="449"/>
    </location>
</feature>
<dbReference type="Pfam" id="PF00069">
    <property type="entry name" value="Pkinase"/>
    <property type="match status" value="1"/>
</dbReference>
<evidence type="ECO:0000313" key="13">
    <source>
        <dbReference type="Proteomes" id="UP000243081"/>
    </source>
</evidence>
<accession>A0A179IES9</accession>
<proteinExistence type="inferred from homology"/>
<dbReference type="Gene3D" id="3.30.200.20">
    <property type="entry name" value="Phosphorylase Kinase, domain 1"/>
    <property type="match status" value="1"/>
</dbReference>
<dbReference type="PROSITE" id="PS00108">
    <property type="entry name" value="PROTEIN_KINASE_ST"/>
    <property type="match status" value="1"/>
</dbReference>
<dbReference type="Gene3D" id="1.10.510.10">
    <property type="entry name" value="Transferase(Phosphotransferase) domain 1"/>
    <property type="match status" value="1"/>
</dbReference>
<evidence type="ECO:0000256" key="7">
    <source>
        <dbReference type="ARBA" id="ARBA00047899"/>
    </source>
</evidence>
<keyword evidence="3" id="KW-0808">Transferase</keyword>
<name>A0A179IES9_CORDF</name>
<dbReference type="EC" id="2.7.11.1" evidence="1"/>
<dbReference type="FunFam" id="1.10.510.10:FF:000275">
    <property type="entry name" value="SRSF protein kinase 2 isoform X3"/>
    <property type="match status" value="1"/>
</dbReference>
<dbReference type="GO" id="GO:0004674">
    <property type="term" value="F:protein serine/threonine kinase activity"/>
    <property type="evidence" value="ECO:0007669"/>
    <property type="project" value="UniProtKB-KW"/>
</dbReference>
<dbReference type="InterPro" id="IPR017441">
    <property type="entry name" value="Protein_kinase_ATP_BS"/>
</dbReference>
<evidence type="ECO:0000259" key="11">
    <source>
        <dbReference type="PROSITE" id="PS50011"/>
    </source>
</evidence>
<dbReference type="SUPFAM" id="SSF56112">
    <property type="entry name" value="Protein kinase-like (PK-like)"/>
    <property type="match status" value="1"/>
</dbReference>
<dbReference type="EMBL" id="LUKN01001790">
    <property type="protein sequence ID" value="OAR00209.1"/>
    <property type="molecule type" value="Genomic_DNA"/>
</dbReference>
<dbReference type="GO" id="GO:0050684">
    <property type="term" value="P:regulation of mRNA processing"/>
    <property type="evidence" value="ECO:0007669"/>
    <property type="project" value="TreeGrafter"/>
</dbReference>
<dbReference type="InterPro" id="IPR000719">
    <property type="entry name" value="Prot_kinase_dom"/>
</dbReference>
<evidence type="ECO:0000256" key="6">
    <source>
        <dbReference type="ARBA" id="ARBA00022840"/>
    </source>
</evidence>
<keyword evidence="4 9" id="KW-0547">Nucleotide-binding</keyword>
<dbReference type="GO" id="GO:0000245">
    <property type="term" value="P:spliceosomal complex assembly"/>
    <property type="evidence" value="ECO:0007669"/>
    <property type="project" value="TreeGrafter"/>
</dbReference>
<dbReference type="GO" id="GO:0005524">
    <property type="term" value="F:ATP binding"/>
    <property type="evidence" value="ECO:0007669"/>
    <property type="project" value="UniProtKB-UniRule"/>
</dbReference>
<dbReference type="InterPro" id="IPR008271">
    <property type="entry name" value="Ser/Thr_kinase_AS"/>
</dbReference>
<protein>
    <recommendedName>
        <fullName evidence="1">non-specific serine/threonine protein kinase</fullName>
        <ecNumber evidence="1">2.7.11.1</ecNumber>
    </recommendedName>
</protein>
<dbReference type="OMA" id="IDPACRK"/>
<evidence type="ECO:0000256" key="4">
    <source>
        <dbReference type="ARBA" id="ARBA00022741"/>
    </source>
</evidence>
<keyword evidence="13" id="KW-1185">Reference proteome</keyword>
<evidence type="ECO:0000256" key="2">
    <source>
        <dbReference type="ARBA" id="ARBA00022527"/>
    </source>
</evidence>
<evidence type="ECO:0000256" key="1">
    <source>
        <dbReference type="ARBA" id="ARBA00012513"/>
    </source>
</evidence>
<evidence type="ECO:0000256" key="5">
    <source>
        <dbReference type="ARBA" id="ARBA00022777"/>
    </source>
</evidence>
<evidence type="ECO:0000256" key="9">
    <source>
        <dbReference type="PROSITE-ProRule" id="PRU10141"/>
    </source>
</evidence>
<comment type="similarity">
    <text evidence="10">Belongs to the protein kinase superfamily.</text>
</comment>
<evidence type="ECO:0000256" key="10">
    <source>
        <dbReference type="RuleBase" id="RU000304"/>
    </source>
</evidence>
<dbReference type="OrthoDB" id="4865855at2759"/>
<keyword evidence="5" id="KW-0418">Kinase</keyword>
<feature type="binding site" evidence="9">
    <location>
        <position position="106"/>
    </location>
    <ligand>
        <name>ATP</name>
        <dbReference type="ChEBI" id="CHEBI:30616"/>
    </ligand>
</feature>
<keyword evidence="2 10" id="KW-0723">Serine/threonine-protein kinase</keyword>
<comment type="caution">
    <text evidence="12">The sequence shown here is derived from an EMBL/GenBank/DDBJ whole genome shotgun (WGS) entry which is preliminary data.</text>
</comment>
<dbReference type="InterPro" id="IPR051334">
    <property type="entry name" value="SRPK"/>
</dbReference>
<dbReference type="Proteomes" id="UP000243081">
    <property type="component" value="Unassembled WGS sequence"/>
</dbReference>
<dbReference type="PANTHER" id="PTHR47634">
    <property type="entry name" value="PROTEIN KINASE DOMAIN-CONTAINING PROTEIN-RELATED"/>
    <property type="match status" value="1"/>
</dbReference>
<dbReference type="GO" id="GO:0005737">
    <property type="term" value="C:cytoplasm"/>
    <property type="evidence" value="ECO:0007669"/>
    <property type="project" value="TreeGrafter"/>
</dbReference>
<evidence type="ECO:0000256" key="8">
    <source>
        <dbReference type="ARBA" id="ARBA00048679"/>
    </source>
</evidence>
<evidence type="ECO:0000256" key="3">
    <source>
        <dbReference type="ARBA" id="ARBA00022679"/>
    </source>
</evidence>
<dbReference type="AlphaFoldDB" id="A0A179IES9"/>
<dbReference type="PROSITE" id="PS50011">
    <property type="entry name" value="PROTEIN_KINASE_DOM"/>
    <property type="match status" value="1"/>
</dbReference>
<organism evidence="12 13">
    <name type="scientific">Cordyceps confragosa</name>
    <name type="common">Lecanicillium lecanii</name>
    <dbReference type="NCBI Taxonomy" id="2714763"/>
    <lineage>
        <taxon>Eukaryota</taxon>
        <taxon>Fungi</taxon>
        <taxon>Dikarya</taxon>
        <taxon>Ascomycota</taxon>
        <taxon>Pezizomycotina</taxon>
        <taxon>Sordariomycetes</taxon>
        <taxon>Hypocreomycetidae</taxon>
        <taxon>Hypocreales</taxon>
        <taxon>Cordycipitaceae</taxon>
        <taxon>Akanthomyces</taxon>
    </lineage>
</organism>
<dbReference type="SMART" id="SM00220">
    <property type="entry name" value="S_TKc"/>
    <property type="match status" value="1"/>
</dbReference>
<comment type="catalytic activity">
    <reaction evidence="8">
        <text>L-seryl-[protein] + ATP = O-phospho-L-seryl-[protein] + ADP + H(+)</text>
        <dbReference type="Rhea" id="RHEA:17989"/>
        <dbReference type="Rhea" id="RHEA-COMP:9863"/>
        <dbReference type="Rhea" id="RHEA-COMP:11604"/>
        <dbReference type="ChEBI" id="CHEBI:15378"/>
        <dbReference type="ChEBI" id="CHEBI:29999"/>
        <dbReference type="ChEBI" id="CHEBI:30616"/>
        <dbReference type="ChEBI" id="CHEBI:83421"/>
        <dbReference type="ChEBI" id="CHEBI:456216"/>
        <dbReference type="EC" id="2.7.11.1"/>
    </reaction>
</comment>
<keyword evidence="6 9" id="KW-0067">ATP-binding</keyword>
<dbReference type="GO" id="GO:0005634">
    <property type="term" value="C:nucleus"/>
    <property type="evidence" value="ECO:0007669"/>
    <property type="project" value="TreeGrafter"/>
</dbReference>
<evidence type="ECO:0000313" key="12">
    <source>
        <dbReference type="EMBL" id="OAR00209.1"/>
    </source>
</evidence>
<gene>
    <name evidence="12" type="ORF">LLEC1_03172</name>
</gene>
<sequence>MFATRPQKLQIFSNMINLKKATIANAQARISRLFKPLSQRLSPKLVPRQQFLEEPDYYGRGGFHPISLGDTFDSNRYIILRKLGYGQYSTVWLARDSKCQRYVALKMLRADCYGGPHDIFEREILSKILDVSRHSSHEGRKYLLQLIEQFNHTGPNGDHVCLVSDVLGHHLDFQAAKYEDGRLPVRAVKEIVRQLLAGLDFLHTECGIIHTDLKPTNILLELETPEDDVPKYLDSVPPRTTKRQNGAIVPLREVITTPPVSEMASLHIRIIDFGVASWRQKHLSDLIQSPALRAPEVTIGAPWDTGVDIWSLGCIVVELVQGIVLFSGNTSERGTWTAEDDHLAKIVEVLGPFPPSLLGRGSRSAQFFDEQGIIPGCAALSLGWKLIRIRNLKPTSLERLVNGEVKPFSKPPDMLETEVAAFIDFLRGMLQIGPLARKSAAQLLQHEWLS</sequence>
<dbReference type="PANTHER" id="PTHR47634:SF9">
    <property type="entry name" value="PROTEIN KINASE DOMAIN-CONTAINING PROTEIN-RELATED"/>
    <property type="match status" value="1"/>
</dbReference>
<dbReference type="InterPro" id="IPR011009">
    <property type="entry name" value="Kinase-like_dom_sf"/>
</dbReference>